<dbReference type="FunFam" id="3.30.565.10:FF:000028">
    <property type="entry name" value="PAS sensor protein"/>
    <property type="match status" value="1"/>
</dbReference>
<dbReference type="Pfam" id="PF13581">
    <property type="entry name" value="HATPase_c_2"/>
    <property type="match status" value="1"/>
</dbReference>
<dbReference type="AlphaFoldDB" id="A0A8J3V489"/>
<evidence type="ECO:0000256" key="1">
    <source>
        <dbReference type="ARBA" id="ARBA00022527"/>
    </source>
</evidence>
<keyword evidence="1" id="KW-0808">Transferase</keyword>
<protein>
    <recommendedName>
        <fullName evidence="2">Histidine kinase/HSP90-like ATPase domain-containing protein</fullName>
    </recommendedName>
</protein>
<dbReference type="Proteomes" id="UP000605992">
    <property type="component" value="Unassembled WGS sequence"/>
</dbReference>
<dbReference type="RefSeq" id="WP_373318523.1">
    <property type="nucleotide sequence ID" value="NZ_BOOR01000010.1"/>
</dbReference>
<dbReference type="InterPro" id="IPR003594">
    <property type="entry name" value="HATPase_dom"/>
</dbReference>
<dbReference type="PANTHER" id="PTHR35526:SF3">
    <property type="entry name" value="ANTI-SIGMA-F FACTOR RSBW"/>
    <property type="match status" value="1"/>
</dbReference>
<name>A0A8J3V489_9ACTN</name>
<dbReference type="InterPro" id="IPR036890">
    <property type="entry name" value="HATPase_C_sf"/>
</dbReference>
<evidence type="ECO:0000259" key="2">
    <source>
        <dbReference type="Pfam" id="PF13581"/>
    </source>
</evidence>
<dbReference type="GO" id="GO:0004674">
    <property type="term" value="F:protein serine/threonine kinase activity"/>
    <property type="evidence" value="ECO:0007669"/>
    <property type="project" value="UniProtKB-KW"/>
</dbReference>
<comment type="caution">
    <text evidence="3">The sequence shown here is derived from an EMBL/GenBank/DDBJ whole genome shotgun (WGS) entry which is preliminary data.</text>
</comment>
<dbReference type="Gene3D" id="3.30.565.10">
    <property type="entry name" value="Histidine kinase-like ATPase, C-terminal domain"/>
    <property type="match status" value="1"/>
</dbReference>
<evidence type="ECO:0000313" key="3">
    <source>
        <dbReference type="EMBL" id="GII53759.1"/>
    </source>
</evidence>
<reference evidence="3" key="1">
    <citation type="submission" date="2021-01" db="EMBL/GenBank/DDBJ databases">
        <title>Whole genome shotgun sequence of Planotetraspora thailandica NBRC 104271.</title>
        <authorList>
            <person name="Komaki H."/>
            <person name="Tamura T."/>
        </authorList>
    </citation>
    <scope>NUCLEOTIDE SEQUENCE</scope>
    <source>
        <strain evidence="3">NBRC 104271</strain>
    </source>
</reference>
<keyword evidence="1" id="KW-0418">Kinase</keyword>
<accession>A0A8J3V489</accession>
<sequence>MSSWPLAADARSVARARRLTRDRLTKWGMHEMSDVAELLVSELVTNALCHARGPVGLTLSTMDGLLRCEVEDAGTVVPHVYEATDDDEGGRGLGLLDMLACCWGGARTSTGKVMWFELPACSPAAH</sequence>
<gene>
    <name evidence="3" type="ORF">Pth03_21480</name>
</gene>
<organism evidence="3 4">
    <name type="scientific">Planotetraspora thailandica</name>
    <dbReference type="NCBI Taxonomy" id="487172"/>
    <lineage>
        <taxon>Bacteria</taxon>
        <taxon>Bacillati</taxon>
        <taxon>Actinomycetota</taxon>
        <taxon>Actinomycetes</taxon>
        <taxon>Streptosporangiales</taxon>
        <taxon>Streptosporangiaceae</taxon>
        <taxon>Planotetraspora</taxon>
    </lineage>
</organism>
<dbReference type="SUPFAM" id="SSF55874">
    <property type="entry name" value="ATPase domain of HSP90 chaperone/DNA topoisomerase II/histidine kinase"/>
    <property type="match status" value="1"/>
</dbReference>
<dbReference type="CDD" id="cd16936">
    <property type="entry name" value="HATPase_RsbW-like"/>
    <property type="match status" value="1"/>
</dbReference>
<proteinExistence type="predicted"/>
<evidence type="ECO:0000313" key="4">
    <source>
        <dbReference type="Proteomes" id="UP000605992"/>
    </source>
</evidence>
<keyword evidence="1" id="KW-0723">Serine/threonine-protein kinase</keyword>
<dbReference type="PANTHER" id="PTHR35526">
    <property type="entry name" value="ANTI-SIGMA-F FACTOR RSBW-RELATED"/>
    <property type="match status" value="1"/>
</dbReference>
<feature type="domain" description="Histidine kinase/HSP90-like ATPase" evidence="2">
    <location>
        <begin position="7"/>
        <end position="100"/>
    </location>
</feature>
<dbReference type="EMBL" id="BOOR01000010">
    <property type="protein sequence ID" value="GII53759.1"/>
    <property type="molecule type" value="Genomic_DNA"/>
</dbReference>
<keyword evidence="4" id="KW-1185">Reference proteome</keyword>
<dbReference type="InterPro" id="IPR050267">
    <property type="entry name" value="Anti-sigma-factor_SerPK"/>
</dbReference>